<name>U4LAS8_PYROM</name>
<sequence>MFSLRRLVTSTARVGLRYNATAAAAAPEVPPLLLTLRTDLKNAMRAKDQTSLAVLRGLLAEIKNAQFTDKPANTDLDILNIINKTKAKSQVSIDEAAKAGRPDLVEKETAQFKLLEQYAGAVDTVGQEEIMKVAEGLMEAANAEGKKVNMGELMREVMNKFEGRPVVRADVAVVAKKVLGGK</sequence>
<dbReference type="SUPFAM" id="SSF89095">
    <property type="entry name" value="GatB/YqeY motif"/>
    <property type="match status" value="1"/>
</dbReference>
<dbReference type="Gene3D" id="1.10.1510.10">
    <property type="entry name" value="Uncharacterised protein YqeY/AIM41 PF09424, N-terminal domain"/>
    <property type="match status" value="1"/>
</dbReference>
<evidence type="ECO:0000313" key="2">
    <source>
        <dbReference type="EMBL" id="CCX16231.1"/>
    </source>
</evidence>
<dbReference type="AlphaFoldDB" id="U4LAS8"/>
<dbReference type="GO" id="GO:0016884">
    <property type="term" value="F:carbon-nitrogen ligase activity, with glutamine as amido-N-donor"/>
    <property type="evidence" value="ECO:0007669"/>
    <property type="project" value="UniProtKB-UniRule"/>
</dbReference>
<dbReference type="Pfam" id="PF09424">
    <property type="entry name" value="YqeY"/>
    <property type="match status" value="1"/>
</dbReference>
<dbReference type="PANTHER" id="PTHR28055">
    <property type="entry name" value="ALTERED INHERITANCE OF MITOCHONDRIA PROTEIN 41, MITOCHONDRIAL"/>
    <property type="match status" value="1"/>
</dbReference>
<evidence type="ECO:0000256" key="1">
    <source>
        <dbReference type="RuleBase" id="RU365099"/>
    </source>
</evidence>
<accession>U4LAS8</accession>
<comment type="similarity">
    <text evidence="1">Belongs to the AIM41 family.</text>
</comment>
<dbReference type="EMBL" id="HF936373">
    <property type="protein sequence ID" value="CCX16231.1"/>
    <property type="molecule type" value="Genomic_DNA"/>
</dbReference>
<dbReference type="GO" id="GO:0005739">
    <property type="term" value="C:mitochondrion"/>
    <property type="evidence" value="ECO:0007669"/>
    <property type="project" value="UniProtKB-SubCell"/>
</dbReference>
<dbReference type="InterPro" id="IPR019004">
    <property type="entry name" value="YqeY/Aim41"/>
</dbReference>
<proteinExistence type="inferred from homology"/>
<organism evidence="2 3">
    <name type="scientific">Pyronema omphalodes (strain CBS 100304)</name>
    <name type="common">Pyronema confluens</name>
    <dbReference type="NCBI Taxonomy" id="1076935"/>
    <lineage>
        <taxon>Eukaryota</taxon>
        <taxon>Fungi</taxon>
        <taxon>Dikarya</taxon>
        <taxon>Ascomycota</taxon>
        <taxon>Pezizomycotina</taxon>
        <taxon>Pezizomycetes</taxon>
        <taxon>Pezizales</taxon>
        <taxon>Pyronemataceae</taxon>
        <taxon>Pyronema</taxon>
    </lineage>
</organism>
<dbReference type="PANTHER" id="PTHR28055:SF1">
    <property type="entry name" value="ALTERED INHERITANCE OF MITOCHONDRIA PROTEIN 41, MITOCHONDRIAL"/>
    <property type="match status" value="1"/>
</dbReference>
<dbReference type="OMA" id="AMGAVMK"/>
<dbReference type="InterPro" id="IPR042184">
    <property type="entry name" value="YqeY/Aim41_N"/>
</dbReference>
<comment type="subcellular location">
    <subcellularLocation>
        <location evidence="1">Mitochondrion</location>
    </subcellularLocation>
</comment>
<reference evidence="2 3" key="1">
    <citation type="journal article" date="2013" name="PLoS Genet.">
        <title>The genome and development-dependent transcriptomes of Pyronema confluens: a window into fungal evolution.</title>
        <authorList>
            <person name="Traeger S."/>
            <person name="Altegoer F."/>
            <person name="Freitag M."/>
            <person name="Gabaldon T."/>
            <person name="Kempken F."/>
            <person name="Kumar A."/>
            <person name="Marcet-Houben M."/>
            <person name="Poggeler S."/>
            <person name="Stajich J.E."/>
            <person name="Nowrousian M."/>
        </authorList>
    </citation>
    <scope>NUCLEOTIDE SEQUENCE [LARGE SCALE GENOMIC DNA]</scope>
    <source>
        <strain evidence="3">CBS 100304</strain>
        <tissue evidence="2">Vegetative mycelium</tissue>
    </source>
</reference>
<dbReference type="Proteomes" id="UP000018144">
    <property type="component" value="Unassembled WGS sequence"/>
</dbReference>
<dbReference type="STRING" id="1076935.U4LAS8"/>
<protein>
    <recommendedName>
        <fullName evidence="1">Altered inheritance of mitochondria protein 41</fullName>
    </recommendedName>
</protein>
<dbReference type="OrthoDB" id="538640at2759"/>
<keyword evidence="3" id="KW-1185">Reference proteome</keyword>
<keyword evidence="1" id="KW-0496">Mitochondrion</keyword>
<dbReference type="InterPro" id="IPR003789">
    <property type="entry name" value="Asn/Gln_tRNA_amidoTrase-B-like"/>
</dbReference>
<evidence type="ECO:0000313" key="3">
    <source>
        <dbReference type="Proteomes" id="UP000018144"/>
    </source>
</evidence>
<gene>
    <name evidence="1" type="primary">AIM41</name>
    <name evidence="2" type="ORF">PCON_02827</name>
</gene>
<dbReference type="eggNOG" id="ENOG502S6DQ">
    <property type="taxonomic scope" value="Eukaryota"/>
</dbReference>